<keyword evidence="2" id="KW-1185">Reference proteome</keyword>
<organism evidence="1 2">
    <name type="scientific">Novilysobacter erysipheiresistens</name>
    <dbReference type="NCBI Taxonomy" id="1749332"/>
    <lineage>
        <taxon>Bacteria</taxon>
        <taxon>Pseudomonadati</taxon>
        <taxon>Pseudomonadota</taxon>
        <taxon>Gammaproteobacteria</taxon>
        <taxon>Lysobacterales</taxon>
        <taxon>Lysobacteraceae</taxon>
        <taxon>Novilysobacter</taxon>
    </lineage>
</organism>
<dbReference type="SUPFAM" id="SSF110087">
    <property type="entry name" value="DR1885-like metal-binding protein"/>
    <property type="match status" value="1"/>
</dbReference>
<dbReference type="InterPro" id="IPR036182">
    <property type="entry name" value="PCuAC_sf"/>
</dbReference>
<name>A0ABU7YUZ7_9GAMM</name>
<reference evidence="1 2" key="1">
    <citation type="journal article" date="2016" name="Int. J. Syst. Evol. Microbiol.">
        <title>Lysobacter erysipheiresistens sp. nov., an antagonist of powdery mildew, isolated from tobacco-cultivated soil.</title>
        <authorList>
            <person name="Xie B."/>
            <person name="Li T."/>
            <person name="Lin X."/>
            <person name="Wang C.J."/>
            <person name="Chen Y.J."/>
            <person name="Liu W.J."/>
            <person name="Zhao Z.W."/>
        </authorList>
    </citation>
    <scope>NUCLEOTIDE SEQUENCE [LARGE SCALE GENOMIC DNA]</scope>
    <source>
        <strain evidence="1 2">RS-LYSO-3</strain>
    </source>
</reference>
<dbReference type="InterPro" id="IPR007410">
    <property type="entry name" value="LpqE-like"/>
</dbReference>
<proteinExistence type="predicted"/>
<dbReference type="Gene3D" id="2.60.40.1890">
    <property type="entry name" value="PCu(A)C copper chaperone"/>
    <property type="match status" value="1"/>
</dbReference>
<accession>A0ABU7YUZ7</accession>
<comment type="caution">
    <text evidence="1">The sequence shown here is derived from an EMBL/GenBank/DDBJ whole genome shotgun (WGS) entry which is preliminary data.</text>
</comment>
<sequence length="118" mass="12363">MTDGWVRLPPVSMPMLAGFGRIENGCAAPLEIVGASSPAFADVSVHQTSIVDGVSRMRAVPELRIAADDSAVLEPGGLHLMLMQPRAPLQAGGTVVVEFELKDGGVLRGEFEVRKPGG</sequence>
<evidence type="ECO:0000313" key="2">
    <source>
        <dbReference type="Proteomes" id="UP001355056"/>
    </source>
</evidence>
<dbReference type="PANTHER" id="PTHR36302">
    <property type="entry name" value="BLR7088 PROTEIN"/>
    <property type="match status" value="1"/>
</dbReference>
<protein>
    <submittedName>
        <fullName evidence="1">Copper chaperone PCu(A)C</fullName>
    </submittedName>
</protein>
<dbReference type="InterPro" id="IPR058248">
    <property type="entry name" value="Lxx211020-like"/>
</dbReference>
<dbReference type="EMBL" id="JAXGFP010000001">
    <property type="protein sequence ID" value="MEG3182742.1"/>
    <property type="molecule type" value="Genomic_DNA"/>
</dbReference>
<dbReference type="Proteomes" id="UP001355056">
    <property type="component" value="Unassembled WGS sequence"/>
</dbReference>
<evidence type="ECO:0000313" key="1">
    <source>
        <dbReference type="EMBL" id="MEG3182742.1"/>
    </source>
</evidence>
<gene>
    <name evidence="1" type="ORF">SNE34_01765</name>
</gene>
<dbReference type="Pfam" id="PF04314">
    <property type="entry name" value="PCuAC"/>
    <property type="match status" value="1"/>
</dbReference>
<dbReference type="PANTHER" id="PTHR36302:SF1">
    <property type="entry name" value="COPPER CHAPERONE PCU(A)C"/>
    <property type="match status" value="1"/>
</dbReference>